<gene>
    <name evidence="2" type="ORF">COCCADRAFT_99081</name>
</gene>
<evidence type="ECO:0000313" key="3">
    <source>
        <dbReference type="Proteomes" id="UP000053841"/>
    </source>
</evidence>
<keyword evidence="3" id="KW-1185">Reference proteome</keyword>
<protein>
    <submittedName>
        <fullName evidence="2">Uncharacterized protein</fullName>
    </submittedName>
</protein>
<dbReference type="KEGG" id="bze:COCCADRAFT_99081"/>
<dbReference type="Proteomes" id="UP000053841">
    <property type="component" value="Unassembled WGS sequence"/>
</dbReference>
<dbReference type="GeneID" id="19154729"/>
<reference evidence="2 3" key="1">
    <citation type="journal article" date="2013" name="PLoS Genet.">
        <title>Comparative genome structure, secondary metabolite, and effector coding capacity across Cochliobolus pathogens.</title>
        <authorList>
            <person name="Condon B.J."/>
            <person name="Leng Y."/>
            <person name="Wu D."/>
            <person name="Bushley K.E."/>
            <person name="Ohm R.A."/>
            <person name="Otillar R."/>
            <person name="Martin J."/>
            <person name="Schackwitz W."/>
            <person name="Grimwood J."/>
            <person name="MohdZainudin N."/>
            <person name="Xue C."/>
            <person name="Wang R."/>
            <person name="Manning V.A."/>
            <person name="Dhillon B."/>
            <person name="Tu Z.J."/>
            <person name="Steffenson B.J."/>
            <person name="Salamov A."/>
            <person name="Sun H."/>
            <person name="Lowry S."/>
            <person name="LaButti K."/>
            <person name="Han J."/>
            <person name="Copeland A."/>
            <person name="Lindquist E."/>
            <person name="Barry K."/>
            <person name="Schmutz J."/>
            <person name="Baker S.E."/>
            <person name="Ciuffetti L.M."/>
            <person name="Grigoriev I.V."/>
            <person name="Zhong S."/>
            <person name="Turgeon B.G."/>
        </authorList>
    </citation>
    <scope>NUCLEOTIDE SEQUENCE [LARGE SCALE GENOMIC DNA]</scope>
    <source>
        <strain evidence="2 3">26-R-13</strain>
    </source>
</reference>
<accession>W6XXY2</accession>
<feature type="region of interest" description="Disordered" evidence="1">
    <location>
        <begin position="1"/>
        <end position="23"/>
    </location>
</feature>
<evidence type="ECO:0000313" key="2">
    <source>
        <dbReference type="EMBL" id="EUC32312.1"/>
    </source>
</evidence>
<dbReference type="HOGENOM" id="CLU_2497563_0_0_1"/>
<organism evidence="2 3">
    <name type="scientific">Cochliobolus carbonum (strain 26-R-13)</name>
    <name type="common">Maize leaf spot fungus</name>
    <name type="synonym">Bipolaris zeicola</name>
    <dbReference type="NCBI Taxonomy" id="930089"/>
    <lineage>
        <taxon>Eukaryota</taxon>
        <taxon>Fungi</taxon>
        <taxon>Dikarya</taxon>
        <taxon>Ascomycota</taxon>
        <taxon>Pezizomycotina</taxon>
        <taxon>Dothideomycetes</taxon>
        <taxon>Pleosporomycetidae</taxon>
        <taxon>Pleosporales</taxon>
        <taxon>Pleosporineae</taxon>
        <taxon>Pleosporaceae</taxon>
        <taxon>Bipolaris</taxon>
    </lineage>
</organism>
<dbReference type="AlphaFoldDB" id="W6XXY2"/>
<dbReference type="EMBL" id="KI964637">
    <property type="protein sequence ID" value="EUC32312.1"/>
    <property type="molecule type" value="Genomic_DNA"/>
</dbReference>
<name>W6XXY2_COCC2</name>
<evidence type="ECO:0000256" key="1">
    <source>
        <dbReference type="SAM" id="MobiDB-lite"/>
    </source>
</evidence>
<proteinExistence type="predicted"/>
<sequence length="86" mass="9692">MRFFSRLRSWQSSRAKPSPSEKLSIPVGLSSTAMIAFYSPPPKHVLRDLKQHVSVWLKFDRSVPKRWCGPLPDVSISGSEKAVTLP</sequence>
<dbReference type="RefSeq" id="XP_007713424.1">
    <property type="nucleotide sequence ID" value="XM_007715234.1"/>
</dbReference>